<dbReference type="OrthoDB" id="273314at2"/>
<keyword evidence="4" id="KW-0326">Glycosidase</keyword>
<evidence type="ECO:0000256" key="1">
    <source>
        <dbReference type="ARBA" id="ARBA00009865"/>
    </source>
</evidence>
<accession>A0A089MFF8</accession>
<dbReference type="SUPFAM" id="SSF75005">
    <property type="entry name" value="Arabinanase/levansucrase/invertase"/>
    <property type="match status" value="1"/>
</dbReference>
<reference evidence="5 6" key="1">
    <citation type="submission" date="2014-08" db="EMBL/GenBank/DDBJ databases">
        <title>Comparative genomics of the Paenibacillus odorifer group.</title>
        <authorList>
            <person name="den Bakker H.C."/>
            <person name="Tsai Y.-C."/>
            <person name="Martin N."/>
            <person name="Korlach J."/>
            <person name="Wiedmann M."/>
        </authorList>
    </citation>
    <scope>NUCLEOTIDE SEQUENCE [LARGE SCALE GENOMIC DNA]</scope>
    <source>
        <strain evidence="5 6">DSM 15220</strain>
    </source>
</reference>
<dbReference type="InterPro" id="IPR006710">
    <property type="entry name" value="Glyco_hydro_43"/>
</dbReference>
<dbReference type="PANTHER" id="PTHR43817">
    <property type="entry name" value="GLYCOSYL HYDROLASE"/>
    <property type="match status" value="1"/>
</dbReference>
<dbReference type="GO" id="GO:0004553">
    <property type="term" value="F:hydrolase activity, hydrolyzing O-glycosyl compounds"/>
    <property type="evidence" value="ECO:0007669"/>
    <property type="project" value="InterPro"/>
</dbReference>
<evidence type="ECO:0000256" key="4">
    <source>
        <dbReference type="ARBA" id="ARBA00023295"/>
    </source>
</evidence>
<dbReference type="HOGENOM" id="CLU_018477_0_0_9"/>
<sequence>MIPQQYEDRNYILCYTRLPQEDMVYAPKLAHSMHLAYSNDGLLFQELNHNSGVLFAKATENEEGTLRAKSLKNPYLFHTAEGNFGVIAVRTEAEGEADAESKGKVLLFSSGDLLQYSEVGLLELKADTFVSDVACEYDTGRKGYLIRWIDELGNGYQNFIADIMSLKDISAPEAAQPFTLEPVLADIEGILPRNYITVPKETARRLYCKLTVPANIAIEIPDRVTAASEEDVKAIRATALYSDGTKALKRVNWNTDEIHWDKAGTYRISGEVHQEHYPFPVAFDRADPCIAKWKGKYYFIATNDADQNHTLYMREADTIPGLANAGEALILDSNTYEQIGGLLWAPEFHIIKDELYIFHAATPGEFLYEESHVMKLQAGGNPMCAADWSMPRRVVKKDGTYLCEAGKTISLDMTVIQWNGEYYAAWSERQFVPVDLGAWIYIATIDPQEPWKLTSDPVLLTKPDYGWANNHTFVDEGPFALYTADKLFLTFASAAVDATYVVGLLTAAKGADLLDIRSWTKGNYPLLTSRSVPGEYGPGHNSYVTDEDGVIWNAYHARPGIDGPRSSGLRRVHFDIDGVPVLDLTEDKDLNQELKKVSIEVTVG</sequence>
<dbReference type="KEGG" id="pgm:PGRAT_23090"/>
<organism evidence="5 6">
    <name type="scientific">Paenibacillus graminis</name>
    <dbReference type="NCBI Taxonomy" id="189425"/>
    <lineage>
        <taxon>Bacteria</taxon>
        <taxon>Bacillati</taxon>
        <taxon>Bacillota</taxon>
        <taxon>Bacilli</taxon>
        <taxon>Bacillales</taxon>
        <taxon>Paenibacillaceae</taxon>
        <taxon>Paenibacillus</taxon>
    </lineage>
</organism>
<dbReference type="InterPro" id="IPR023296">
    <property type="entry name" value="Glyco_hydro_beta-prop_sf"/>
</dbReference>
<dbReference type="RefSeq" id="WP_025708019.1">
    <property type="nucleotide sequence ID" value="NZ_CP009287.1"/>
</dbReference>
<dbReference type="EMBL" id="CP009287">
    <property type="protein sequence ID" value="AIQ70213.1"/>
    <property type="molecule type" value="Genomic_DNA"/>
</dbReference>
<dbReference type="Gene3D" id="2.115.10.20">
    <property type="entry name" value="Glycosyl hydrolase domain, family 43"/>
    <property type="match status" value="1"/>
</dbReference>
<keyword evidence="6" id="KW-1185">Reference proteome</keyword>
<dbReference type="Proteomes" id="UP000029500">
    <property type="component" value="Chromosome"/>
</dbReference>
<name>A0A089MFF8_9BACL</name>
<evidence type="ECO:0000256" key="3">
    <source>
        <dbReference type="ARBA" id="ARBA00022801"/>
    </source>
</evidence>
<gene>
    <name evidence="5" type="ORF">PGRAT_23090</name>
</gene>
<dbReference type="eggNOG" id="COG3940">
    <property type="taxonomic scope" value="Bacteria"/>
</dbReference>
<dbReference type="CDD" id="cd18818">
    <property type="entry name" value="GH43_GbtXyl43B-like"/>
    <property type="match status" value="1"/>
</dbReference>
<dbReference type="GO" id="GO:0005975">
    <property type="term" value="P:carbohydrate metabolic process"/>
    <property type="evidence" value="ECO:0007669"/>
    <property type="project" value="InterPro"/>
</dbReference>
<dbReference type="AlphaFoldDB" id="A0A089MFF8"/>
<protein>
    <submittedName>
        <fullName evidence="5">Glycosyl hydrolase</fullName>
    </submittedName>
</protein>
<dbReference type="STRING" id="189425.PGRAT_23090"/>
<evidence type="ECO:0000256" key="2">
    <source>
        <dbReference type="ARBA" id="ARBA00022729"/>
    </source>
</evidence>
<comment type="similarity">
    <text evidence="1">Belongs to the glycosyl hydrolase 43 family.</text>
</comment>
<dbReference type="PANTHER" id="PTHR43817:SF1">
    <property type="entry name" value="HYDROLASE, FAMILY 43, PUTATIVE (AFU_ORTHOLOGUE AFUA_3G01660)-RELATED"/>
    <property type="match status" value="1"/>
</dbReference>
<evidence type="ECO:0000313" key="5">
    <source>
        <dbReference type="EMBL" id="AIQ70213.1"/>
    </source>
</evidence>
<evidence type="ECO:0000313" key="6">
    <source>
        <dbReference type="Proteomes" id="UP000029500"/>
    </source>
</evidence>
<keyword evidence="3 5" id="KW-0378">Hydrolase</keyword>
<dbReference type="Pfam" id="PF04616">
    <property type="entry name" value="Glyco_hydro_43"/>
    <property type="match status" value="1"/>
</dbReference>
<keyword evidence="2" id="KW-0732">Signal</keyword>
<proteinExistence type="inferred from homology"/>